<sequence>MKTSNLIAAAAVVLFAVAGAQAETYEGVQPLTHSRARADVASEGAVAARSGNPYADGAAAGVSAIASSNVDPNVVRAEAVAKAHDPLASLDRRAFYRDTVPSQYTKGSLAVRRQVAQR</sequence>
<keyword evidence="3" id="KW-1185">Reference proteome</keyword>
<dbReference type="RefSeq" id="WP_340366513.1">
    <property type="nucleotide sequence ID" value="NZ_JBBKZV010000022.1"/>
</dbReference>
<gene>
    <name evidence="2" type="ORF">WKW80_26255</name>
</gene>
<proteinExistence type="predicted"/>
<evidence type="ECO:0000256" key="1">
    <source>
        <dbReference type="SAM" id="SignalP"/>
    </source>
</evidence>
<evidence type="ECO:0000313" key="3">
    <source>
        <dbReference type="Proteomes" id="UP001363010"/>
    </source>
</evidence>
<dbReference type="Proteomes" id="UP001363010">
    <property type="component" value="Unassembled WGS sequence"/>
</dbReference>
<protein>
    <submittedName>
        <fullName evidence="2">Alpha/beta hydrolase</fullName>
    </submittedName>
</protein>
<keyword evidence="1" id="KW-0732">Signal</keyword>
<dbReference type="EMBL" id="JBBKZV010000022">
    <property type="protein sequence ID" value="MEJ8825484.1"/>
    <property type="molecule type" value="Genomic_DNA"/>
</dbReference>
<organism evidence="2 3">
    <name type="scientific">Variovorax humicola</name>
    <dbReference type="NCBI Taxonomy" id="1769758"/>
    <lineage>
        <taxon>Bacteria</taxon>
        <taxon>Pseudomonadati</taxon>
        <taxon>Pseudomonadota</taxon>
        <taxon>Betaproteobacteria</taxon>
        <taxon>Burkholderiales</taxon>
        <taxon>Comamonadaceae</taxon>
        <taxon>Variovorax</taxon>
    </lineage>
</organism>
<dbReference type="GO" id="GO:0016787">
    <property type="term" value="F:hydrolase activity"/>
    <property type="evidence" value="ECO:0007669"/>
    <property type="project" value="UniProtKB-KW"/>
</dbReference>
<feature type="signal peptide" evidence="1">
    <location>
        <begin position="1"/>
        <end position="22"/>
    </location>
</feature>
<feature type="chain" id="PRO_5047338923" evidence="1">
    <location>
        <begin position="23"/>
        <end position="118"/>
    </location>
</feature>
<name>A0ABU8W7J9_9BURK</name>
<evidence type="ECO:0000313" key="2">
    <source>
        <dbReference type="EMBL" id="MEJ8825484.1"/>
    </source>
</evidence>
<comment type="caution">
    <text evidence="2">The sequence shown here is derived from an EMBL/GenBank/DDBJ whole genome shotgun (WGS) entry which is preliminary data.</text>
</comment>
<reference evidence="2 3" key="1">
    <citation type="submission" date="2024-03" db="EMBL/GenBank/DDBJ databases">
        <title>Novel species of the genus Variovorax.</title>
        <authorList>
            <person name="Liu Q."/>
            <person name="Xin Y.-H."/>
        </authorList>
    </citation>
    <scope>NUCLEOTIDE SEQUENCE [LARGE SCALE GENOMIC DNA]</scope>
    <source>
        <strain evidence="2 3">KACC 18501</strain>
    </source>
</reference>
<keyword evidence="2" id="KW-0378">Hydrolase</keyword>
<accession>A0ABU8W7J9</accession>